<gene>
    <name evidence="2" type="primary">pced1a</name>
</gene>
<dbReference type="Xenbase" id="XB-GENE-5753236">
    <property type="gene designation" value="pced1a"/>
</dbReference>
<dbReference type="PANTHER" id="PTHR14469">
    <property type="entry name" value="SARCOMA ANTIGEN NY-SAR-23"/>
    <property type="match status" value="1"/>
</dbReference>
<comment type="similarity">
    <text evidence="1">Belongs to the PC-esterase family.</text>
</comment>
<dbReference type="FunCoup" id="A0A803JL22">
    <property type="interactions" value="382"/>
</dbReference>
<dbReference type="InterPro" id="IPR036514">
    <property type="entry name" value="SGNH_hydro_sf"/>
</dbReference>
<organism evidence="2">
    <name type="scientific">Xenopus tropicalis</name>
    <name type="common">Western clawed frog</name>
    <name type="synonym">Silurana tropicalis</name>
    <dbReference type="NCBI Taxonomy" id="8364"/>
    <lineage>
        <taxon>Eukaryota</taxon>
        <taxon>Metazoa</taxon>
        <taxon>Chordata</taxon>
        <taxon>Craniata</taxon>
        <taxon>Vertebrata</taxon>
        <taxon>Euteleostomi</taxon>
        <taxon>Amphibia</taxon>
        <taxon>Batrachia</taxon>
        <taxon>Anura</taxon>
        <taxon>Pipoidea</taxon>
        <taxon>Pipidae</taxon>
        <taxon>Xenopodinae</taxon>
        <taxon>Xenopus</taxon>
        <taxon>Silurana</taxon>
    </lineage>
</organism>
<protein>
    <submittedName>
        <fullName evidence="2">PC-esterase domain-containing 1A</fullName>
    </submittedName>
</protein>
<evidence type="ECO:0000256" key="1">
    <source>
        <dbReference type="ARBA" id="ARBA00037957"/>
    </source>
</evidence>
<dbReference type="AlphaFoldDB" id="A0A803JL22"/>
<accession>A0A803JL22</accession>
<dbReference type="Gene3D" id="3.40.50.1110">
    <property type="entry name" value="SGNH hydrolase"/>
    <property type="match status" value="1"/>
</dbReference>
<dbReference type="InParanoid" id="A0A803JL22"/>
<name>A0A803JL22_XENTR</name>
<dbReference type="PANTHER" id="PTHR14469:SF0">
    <property type="entry name" value="FAMILY WITH SEQUENCE SIMILARITY 113"/>
    <property type="match status" value="1"/>
</dbReference>
<dbReference type="Bgee" id="ENSXETG00000012763">
    <property type="expression patterns" value="Expressed in testis and 12 other cell types or tissues"/>
</dbReference>
<dbReference type="Ensembl" id="ENSXETT00000123937">
    <property type="protein sequence ID" value="ENSXETP00000108613"/>
    <property type="gene ID" value="ENSXETG00000012763"/>
</dbReference>
<reference evidence="2" key="2">
    <citation type="submission" date="2021-03" db="UniProtKB">
        <authorList>
            <consortium name="Ensembl"/>
        </authorList>
    </citation>
    <scope>IDENTIFICATION</scope>
</reference>
<dbReference type="GeneTree" id="ENSGT00390000002231"/>
<evidence type="ECO:0000313" key="2">
    <source>
        <dbReference type="Ensembl" id="ENSXETP00000108613"/>
    </source>
</evidence>
<sequence>MCIYTASDRSRRDMSCFSTEHAQQLLHNKYVAILGDSIQRSVYKDLVKFLQDGNFLTEHQLKCKGEKTFLKDTLIEGGVLEEMHNRVTYREVRQYRTNHHLVRFYFLTRAYSDYMESILSDFKADQKPDVLIINSCIWDVNRYNDIQLKEYKSNLQTLFRRLHEVLTPESLIIWNMTMPAGFRDTEMPEYVRYNIRWDVIDGNFYGATFANLYDLDVVDMHYHFRLELPHRCKDAVHWNQIAHRKSTQILLTHIAKAWGVEVPRGASVSGAPSRVVTWRSGNAEPFEKDRVLGRDSCRWEKEPLRGYCPGYTSFDERSRDIRGEFSFIPDNPLMVGNGMPGPAPFHGNYPKAQELSFVTDTPFMVDNFAPGYISFDGNCPDMEGAPPRGPYPFHGMNMMMNIAPHPPFPPMNFGYFPDHKQFEDQQRLPMRRPIKQRDGRIHPYRIPTSFPSRIY</sequence>
<dbReference type="SUPFAM" id="SSF52266">
    <property type="entry name" value="SGNH hydrolase"/>
    <property type="match status" value="1"/>
</dbReference>
<reference evidence="2" key="1">
    <citation type="journal article" date="2010" name="Science">
        <title>The genome of the Western clawed frog Xenopus tropicalis.</title>
        <authorList>
            <person name="Hellsten U."/>
            <person name="Harland R.M."/>
            <person name="Gilchrist M.J."/>
            <person name="Hendrix D."/>
            <person name="Jurka J."/>
            <person name="Kapitonov V."/>
            <person name="Ovcharenko I."/>
            <person name="Putnam N.H."/>
            <person name="Shu S."/>
            <person name="Taher L."/>
            <person name="Blitz I.L."/>
            <person name="Blumberg B."/>
            <person name="Dichmann D.S."/>
            <person name="Dubchak I."/>
            <person name="Amaya E."/>
            <person name="Detter J.C."/>
            <person name="Fletcher R."/>
            <person name="Gerhard D.S."/>
            <person name="Goodstein D."/>
            <person name="Graves T."/>
            <person name="Grigoriev I.V."/>
            <person name="Grimwood J."/>
            <person name="Kawashima T."/>
            <person name="Lindquist E."/>
            <person name="Lucas S.M."/>
            <person name="Mead P.E."/>
            <person name="Mitros T."/>
            <person name="Ogino H."/>
            <person name="Ohta Y."/>
            <person name="Poliakov A.V."/>
            <person name="Pollet N."/>
            <person name="Robert J."/>
            <person name="Salamov A."/>
            <person name="Sater A.K."/>
            <person name="Schmutz J."/>
            <person name="Terry A."/>
            <person name="Vize P.D."/>
            <person name="Warren W.C."/>
            <person name="Wells D."/>
            <person name="Wills A."/>
            <person name="Wilson R.K."/>
            <person name="Zimmerman L.B."/>
            <person name="Zorn A.M."/>
            <person name="Grainger R."/>
            <person name="Grammer T."/>
            <person name="Khokha M.K."/>
            <person name="Richardson P.M."/>
            <person name="Rokhsar D.S."/>
        </authorList>
    </citation>
    <scope>NUCLEOTIDE SEQUENCE [LARGE SCALE GENOMIC DNA]</scope>
    <source>
        <strain evidence="2">Nigerian</strain>
    </source>
</reference>
<proteinExistence type="inferred from homology"/>